<evidence type="ECO:0000313" key="2">
    <source>
        <dbReference type="Proteomes" id="UP000549971"/>
    </source>
</evidence>
<keyword evidence="2" id="KW-1185">Reference proteome</keyword>
<organism evidence="1 2">
    <name type="scientific">Kribbella italica</name>
    <dbReference type="NCBI Taxonomy" id="1540520"/>
    <lineage>
        <taxon>Bacteria</taxon>
        <taxon>Bacillati</taxon>
        <taxon>Actinomycetota</taxon>
        <taxon>Actinomycetes</taxon>
        <taxon>Propionibacteriales</taxon>
        <taxon>Kribbellaceae</taxon>
        <taxon>Kribbella</taxon>
    </lineage>
</organism>
<dbReference type="EMBL" id="JACHMY010000001">
    <property type="protein sequence ID" value="MBB5838561.1"/>
    <property type="molecule type" value="Genomic_DNA"/>
</dbReference>
<comment type="caution">
    <text evidence="1">The sequence shown here is derived from an EMBL/GenBank/DDBJ whole genome shotgun (WGS) entry which is preliminary data.</text>
</comment>
<accession>A0A7W9MW26</accession>
<evidence type="ECO:0000313" key="1">
    <source>
        <dbReference type="EMBL" id="MBB5838561.1"/>
    </source>
</evidence>
<dbReference type="Proteomes" id="UP000549971">
    <property type="component" value="Unassembled WGS sequence"/>
</dbReference>
<proteinExistence type="predicted"/>
<gene>
    <name evidence="1" type="ORF">HDA39_005295</name>
</gene>
<sequence length="296" mass="31347">MRRSIVAGVTAVAVVATGLAVTGILGSARPAAAALGDVPSDCKSWTTAYRSDGQRLSYNYSARKTITKAIVDDKLGWVPTGLAAGAESGSDDNYASASLVTHPTDGQLYYLHRVVQRIDGVEKVTKLTTTSLAAGFEGTRILADGPFPYYYRVAGNSLYRFQTTFGQEGPPISTPVKLSGDWGTVNTLRYQRTGGTADAPVHVLFGTTSDGQLLEWRIPVTDPATITTKVLQATGWEEFTSLTQGSCASRPNGRLLLGIKPGGRVALRFDANAKDGKGTDFKGGSLGSVGWTEKAY</sequence>
<dbReference type="AlphaFoldDB" id="A0A7W9MW26"/>
<protein>
    <submittedName>
        <fullName evidence="1">Uncharacterized protein</fullName>
    </submittedName>
</protein>
<name>A0A7W9MW26_9ACTN</name>
<reference evidence="1 2" key="1">
    <citation type="submission" date="2020-08" db="EMBL/GenBank/DDBJ databases">
        <title>Sequencing the genomes of 1000 actinobacteria strains.</title>
        <authorList>
            <person name="Klenk H.-P."/>
        </authorList>
    </citation>
    <scope>NUCLEOTIDE SEQUENCE [LARGE SCALE GENOMIC DNA]</scope>
    <source>
        <strain evidence="1 2">DSM 28967</strain>
    </source>
</reference>
<dbReference type="RefSeq" id="WP_184799455.1">
    <property type="nucleotide sequence ID" value="NZ_JACHMY010000001.1"/>
</dbReference>